<dbReference type="PANTHER" id="PTHR12526:SF638">
    <property type="entry name" value="SPORE COAT PROTEIN SA"/>
    <property type="match status" value="1"/>
</dbReference>
<dbReference type="InterPro" id="IPR001296">
    <property type="entry name" value="Glyco_trans_1"/>
</dbReference>
<dbReference type="AlphaFoldDB" id="A0A7S8CD50"/>
<dbReference type="KEGG" id="mcui:G8O30_12150"/>
<dbReference type="GO" id="GO:0016757">
    <property type="term" value="F:glycosyltransferase activity"/>
    <property type="evidence" value="ECO:0007669"/>
    <property type="project" value="InterPro"/>
</dbReference>
<dbReference type="InterPro" id="IPR028098">
    <property type="entry name" value="Glyco_trans_4-like_N"/>
</dbReference>
<feature type="domain" description="Glycosyltransferase subfamily 4-like N-terminal" evidence="2">
    <location>
        <begin position="14"/>
        <end position="165"/>
    </location>
</feature>
<reference evidence="3 4" key="1">
    <citation type="submission" date="2019-07" db="EMBL/GenBank/DDBJ databases">
        <title>Genome sequence of 2 isolates from Red Sea Mangroves.</title>
        <authorList>
            <person name="Sefrji F."/>
            <person name="Michoud G."/>
            <person name="Merlino G."/>
            <person name="Daffonchio D."/>
        </authorList>
    </citation>
    <scope>NUCLEOTIDE SEQUENCE [LARGE SCALE GENOMIC DNA]</scope>
    <source>
        <strain evidence="3 4">R1DC41</strain>
    </source>
</reference>
<evidence type="ECO:0000313" key="4">
    <source>
        <dbReference type="Proteomes" id="UP000593626"/>
    </source>
</evidence>
<dbReference type="PANTHER" id="PTHR12526">
    <property type="entry name" value="GLYCOSYLTRANSFERASE"/>
    <property type="match status" value="1"/>
</dbReference>
<dbReference type="Proteomes" id="UP000593626">
    <property type="component" value="Chromosome"/>
</dbReference>
<name>A0A7S8CD50_9BACI</name>
<evidence type="ECO:0000259" key="1">
    <source>
        <dbReference type="Pfam" id="PF00534"/>
    </source>
</evidence>
<keyword evidence="4" id="KW-1185">Reference proteome</keyword>
<sequence>MNILQVSKHMSDSGVNSHIIQLSQTLKQQGHRVIVVSSGGPHTEELDQLGIKHFQIPFLSKNPIVKIMNLFSLVRLIRSNEIEIAHTHWRSTGIYLKLASMFTGTDFVWTNHLNHIPSSKIYKFLTFYGKSAITVSSDMLPMLNKKLGIPEKKLNVVFNGVDSKRYIKYSKQKKEELKKLYEIGDKKVISLLGRLTPVKGHLFLLDSLAKMRNQIGDISQYKILFAGDGSEEYKSEIIQKAKTSGLIDNIVFTGYVNPVDILNISDVMVLPSKNEGFPIVCIEAFAMQVPVIRTKTGGYSDVKDYCVGVDYGDTQALSEALIKVLSNEEWIKGKVSKAHHFYEENLTSEKMAQSIFEVYKKEEFKVF</sequence>
<protein>
    <submittedName>
        <fullName evidence="3">Glycosyltransferase family 4 protein</fullName>
    </submittedName>
</protein>
<organism evidence="3 4">
    <name type="scientific">Mangrovibacillus cuniculi</name>
    <dbReference type="NCBI Taxonomy" id="2593652"/>
    <lineage>
        <taxon>Bacteria</taxon>
        <taxon>Bacillati</taxon>
        <taxon>Bacillota</taxon>
        <taxon>Bacilli</taxon>
        <taxon>Bacillales</taxon>
        <taxon>Bacillaceae</taxon>
        <taxon>Mangrovibacillus</taxon>
    </lineage>
</organism>
<evidence type="ECO:0000313" key="3">
    <source>
        <dbReference type="EMBL" id="QPC47651.1"/>
    </source>
</evidence>
<proteinExistence type="predicted"/>
<accession>A0A7S8CD50</accession>
<keyword evidence="3" id="KW-0808">Transferase</keyword>
<dbReference type="SUPFAM" id="SSF53756">
    <property type="entry name" value="UDP-Glycosyltransferase/glycogen phosphorylase"/>
    <property type="match status" value="1"/>
</dbReference>
<dbReference type="EMBL" id="CP049742">
    <property type="protein sequence ID" value="QPC47651.1"/>
    <property type="molecule type" value="Genomic_DNA"/>
</dbReference>
<evidence type="ECO:0000259" key="2">
    <source>
        <dbReference type="Pfam" id="PF13439"/>
    </source>
</evidence>
<dbReference type="Pfam" id="PF00534">
    <property type="entry name" value="Glycos_transf_1"/>
    <property type="match status" value="1"/>
</dbReference>
<dbReference type="Pfam" id="PF13439">
    <property type="entry name" value="Glyco_transf_4"/>
    <property type="match status" value="1"/>
</dbReference>
<feature type="domain" description="Glycosyl transferase family 1" evidence="1">
    <location>
        <begin position="174"/>
        <end position="329"/>
    </location>
</feature>
<dbReference type="Gene3D" id="3.40.50.2000">
    <property type="entry name" value="Glycogen Phosphorylase B"/>
    <property type="match status" value="2"/>
</dbReference>
<gene>
    <name evidence="3" type="ORF">G8O30_12150</name>
</gene>
<dbReference type="RefSeq" id="WP_239672326.1">
    <property type="nucleotide sequence ID" value="NZ_CP049742.1"/>
</dbReference>